<name>A0A7W3V0Z4_9GAMM</name>
<gene>
    <name evidence="1" type="ORF">H4O09_10110</name>
</gene>
<proteinExistence type="predicted"/>
<evidence type="ECO:0000313" key="1">
    <source>
        <dbReference type="EMBL" id="MBB1117401.1"/>
    </source>
</evidence>
<protein>
    <submittedName>
        <fullName evidence="1">Uncharacterized protein</fullName>
    </submittedName>
</protein>
<dbReference type="EMBL" id="JACIUV010000004">
    <property type="protein sequence ID" value="MBB1117401.1"/>
    <property type="molecule type" value="Genomic_DNA"/>
</dbReference>
<dbReference type="Proteomes" id="UP000550609">
    <property type="component" value="Unassembled WGS sequence"/>
</dbReference>
<sequence length="80" mass="8940">MIVASGVNGRLGPVDMNLHWNIDVAEGARADRGFSDRKHSLKRLFSPNGTKVIVATFIHKNELEVISKDVERTREFHPSA</sequence>
<reference evidence="1 2" key="1">
    <citation type="submission" date="2020-08" db="EMBL/GenBank/DDBJ databases">
        <title>Stenotrophomonas sp. W1S232.</title>
        <authorList>
            <person name="Deng Y."/>
        </authorList>
    </citation>
    <scope>NUCLEOTIDE SEQUENCE [LARGE SCALE GENOMIC DNA]</scope>
    <source>
        <strain evidence="1 2">W1S232</strain>
    </source>
</reference>
<organism evidence="1 2">
    <name type="scientific">Stenotrophomonas koreensis</name>
    <dbReference type="NCBI Taxonomy" id="266128"/>
    <lineage>
        <taxon>Bacteria</taxon>
        <taxon>Pseudomonadati</taxon>
        <taxon>Pseudomonadota</taxon>
        <taxon>Gammaproteobacteria</taxon>
        <taxon>Lysobacterales</taxon>
        <taxon>Lysobacteraceae</taxon>
        <taxon>Stenotrophomonas</taxon>
    </lineage>
</organism>
<dbReference type="AlphaFoldDB" id="A0A7W3V0Z4"/>
<comment type="caution">
    <text evidence="1">The sequence shown here is derived from an EMBL/GenBank/DDBJ whole genome shotgun (WGS) entry which is preliminary data.</text>
</comment>
<dbReference type="RefSeq" id="WP_182622437.1">
    <property type="nucleotide sequence ID" value="NZ_JACIUV010000004.1"/>
</dbReference>
<accession>A0A7W3V0Z4</accession>
<evidence type="ECO:0000313" key="2">
    <source>
        <dbReference type="Proteomes" id="UP000550609"/>
    </source>
</evidence>